<dbReference type="Proteomes" id="UP000231383">
    <property type="component" value="Unassembled WGS sequence"/>
</dbReference>
<dbReference type="PROSITE" id="PS51462">
    <property type="entry name" value="NUDIX"/>
    <property type="match status" value="1"/>
</dbReference>
<gene>
    <name evidence="3" type="ORF">CO051_02055</name>
</gene>
<comment type="caution">
    <text evidence="3">The sequence shown here is derived from an EMBL/GenBank/DDBJ whole genome shotgun (WGS) entry which is preliminary data.</text>
</comment>
<feature type="domain" description="Nudix hydrolase" evidence="2">
    <location>
        <begin position="13"/>
        <end position="141"/>
    </location>
</feature>
<dbReference type="InterPro" id="IPR000086">
    <property type="entry name" value="NUDIX_hydrolase_dom"/>
</dbReference>
<dbReference type="Gene3D" id="3.90.79.10">
    <property type="entry name" value="Nucleoside Triphosphate Pyrophosphohydrolase"/>
    <property type="match status" value="1"/>
</dbReference>
<dbReference type="Pfam" id="PF00293">
    <property type="entry name" value="NUDIX"/>
    <property type="match status" value="1"/>
</dbReference>
<evidence type="ECO:0000313" key="4">
    <source>
        <dbReference type="Proteomes" id="UP000231383"/>
    </source>
</evidence>
<reference evidence="4" key="1">
    <citation type="submission" date="2017-09" db="EMBL/GenBank/DDBJ databases">
        <title>Depth-based differentiation of microbial function through sediment-hosted aquifers and enrichment of novel symbionts in the deep terrestrial subsurface.</title>
        <authorList>
            <person name="Probst A.J."/>
            <person name="Ladd B."/>
            <person name="Jarett J.K."/>
            <person name="Geller-Mcgrath D.E."/>
            <person name="Sieber C.M.K."/>
            <person name="Emerson J.B."/>
            <person name="Anantharaman K."/>
            <person name="Thomas B.C."/>
            <person name="Malmstrom R."/>
            <person name="Stieglmeier M."/>
            <person name="Klingl A."/>
            <person name="Woyke T."/>
            <person name="Ryan C.M."/>
            <person name="Banfield J.F."/>
        </authorList>
    </citation>
    <scope>NUCLEOTIDE SEQUENCE [LARGE SCALE GENOMIC DNA]</scope>
</reference>
<dbReference type="InterPro" id="IPR015797">
    <property type="entry name" value="NUDIX_hydrolase-like_dom_sf"/>
</dbReference>
<evidence type="ECO:0000256" key="1">
    <source>
        <dbReference type="ARBA" id="ARBA00022801"/>
    </source>
</evidence>
<dbReference type="InterPro" id="IPR020084">
    <property type="entry name" value="NUDIX_hydrolase_CS"/>
</dbReference>
<dbReference type="PANTHER" id="PTHR43736:SF1">
    <property type="entry name" value="DIHYDRONEOPTERIN TRIPHOSPHATE DIPHOSPHATASE"/>
    <property type="match status" value="1"/>
</dbReference>
<proteinExistence type="predicted"/>
<protein>
    <submittedName>
        <fullName evidence="3">NUDIX hydrolase</fullName>
    </submittedName>
</protein>
<evidence type="ECO:0000313" key="3">
    <source>
        <dbReference type="EMBL" id="PJC33096.1"/>
    </source>
</evidence>
<organism evidence="3 4">
    <name type="scientific">Candidatus Roizmanbacteria bacterium CG_4_9_14_0_2_um_filter_39_13</name>
    <dbReference type="NCBI Taxonomy" id="1974839"/>
    <lineage>
        <taxon>Bacteria</taxon>
        <taxon>Candidatus Roizmaniibacteriota</taxon>
    </lineage>
</organism>
<name>A0A2M8F1D6_9BACT</name>
<dbReference type="PROSITE" id="PS00893">
    <property type="entry name" value="NUDIX_BOX"/>
    <property type="match status" value="1"/>
</dbReference>
<dbReference type="SUPFAM" id="SSF55811">
    <property type="entry name" value="Nudix"/>
    <property type="match status" value="1"/>
</dbReference>
<evidence type="ECO:0000259" key="2">
    <source>
        <dbReference type="PROSITE" id="PS51462"/>
    </source>
</evidence>
<dbReference type="GO" id="GO:0016787">
    <property type="term" value="F:hydrolase activity"/>
    <property type="evidence" value="ECO:0007669"/>
    <property type="project" value="UniProtKB-KW"/>
</dbReference>
<dbReference type="CDD" id="cd04683">
    <property type="entry name" value="NUDIX_Hydrolase"/>
    <property type="match status" value="1"/>
</dbReference>
<dbReference type="PANTHER" id="PTHR43736">
    <property type="entry name" value="ADP-RIBOSE PYROPHOSPHATASE"/>
    <property type="match status" value="1"/>
</dbReference>
<dbReference type="AlphaFoldDB" id="A0A2M8F1D6"/>
<accession>A0A2M8F1D6</accession>
<sequence>MTNHELEKNEPLLTHLAVYLLLIRDEKLLLSRRYKTGWEDGMYTFIAGHVDRGETIRKAMIREGKEEARIVLAEDDLAVVHVMNRKSNRPYVDFFIKATSWKGEPTIIEPDRCDDMQWFPMSNLPTNTLPHVAQALEFIQNGIYFSEVGF</sequence>
<dbReference type="EMBL" id="PFSC01000054">
    <property type="protein sequence ID" value="PJC33096.1"/>
    <property type="molecule type" value="Genomic_DNA"/>
</dbReference>
<keyword evidence="1 3" id="KW-0378">Hydrolase</keyword>